<dbReference type="GO" id="GO:0008124">
    <property type="term" value="F:4-alpha-hydroxytetrahydrobiopterin dehydratase activity"/>
    <property type="evidence" value="ECO:0007669"/>
    <property type="project" value="UniProtKB-EC"/>
</dbReference>
<evidence type="ECO:0000313" key="6">
    <source>
        <dbReference type="Proteomes" id="UP000325902"/>
    </source>
</evidence>
<name>A0A5N5DJ81_9PEZI</name>
<evidence type="ECO:0000256" key="3">
    <source>
        <dbReference type="ARBA" id="ARBA00013252"/>
    </source>
</evidence>
<dbReference type="EMBL" id="VCHE01000020">
    <property type="protein sequence ID" value="KAB2576954.1"/>
    <property type="molecule type" value="Genomic_DNA"/>
</dbReference>
<evidence type="ECO:0000256" key="2">
    <source>
        <dbReference type="ARBA" id="ARBA00006472"/>
    </source>
</evidence>
<dbReference type="Gene3D" id="3.30.1360.20">
    <property type="entry name" value="Transcriptional coactivator/pterin dehydratase"/>
    <property type="match status" value="1"/>
</dbReference>
<sequence length="329" mass="36846">MDPMQPCARSLRAAIPNGSPRIAPLLRSRPLSTSRPSLYSADNILLPRIPVDVYDPAADIPKDPYIGVTSPYDLLPPGTKILKDSGGNQLHPDRALCDAIQRLQTTPWRIKTEPHSYLERGYVFPTPALAFDFVGRMWVKARTAWNHHPTWAGCGRRVYMCWQSKQNNEIGLTARDMVHALACDARAAKLVGGGAAAGASVIGSDRGWEEPNRLFGAKELQVHPFYPRQRQLSKNMTNFSIITKWVKDTAFVPKVAADEEHYPVWSVIHGAACVSQTYWRVVDGPDETTLLLPPKNLFGWEPDKRVLMKDSTQSRLLINLLHRVAPRNK</sequence>
<comment type="similarity">
    <text evidence="2">Belongs to the pterin-4-alpha-carbinolamine dehydratase family.</text>
</comment>
<dbReference type="AlphaFoldDB" id="A0A5N5DJ81"/>
<dbReference type="Proteomes" id="UP000325902">
    <property type="component" value="Unassembled WGS sequence"/>
</dbReference>
<dbReference type="InterPro" id="IPR036428">
    <property type="entry name" value="PCD_sf"/>
</dbReference>
<keyword evidence="6" id="KW-1185">Reference proteome</keyword>
<evidence type="ECO:0000256" key="1">
    <source>
        <dbReference type="ARBA" id="ARBA00001554"/>
    </source>
</evidence>
<dbReference type="GO" id="GO:0006729">
    <property type="term" value="P:tetrahydrobiopterin biosynthetic process"/>
    <property type="evidence" value="ECO:0007669"/>
    <property type="project" value="InterPro"/>
</dbReference>
<keyword evidence="4" id="KW-0456">Lyase</keyword>
<organism evidence="5 6">
    <name type="scientific">Lasiodiplodia theobromae</name>
    <dbReference type="NCBI Taxonomy" id="45133"/>
    <lineage>
        <taxon>Eukaryota</taxon>
        <taxon>Fungi</taxon>
        <taxon>Dikarya</taxon>
        <taxon>Ascomycota</taxon>
        <taxon>Pezizomycotina</taxon>
        <taxon>Dothideomycetes</taxon>
        <taxon>Dothideomycetes incertae sedis</taxon>
        <taxon>Botryosphaeriales</taxon>
        <taxon>Botryosphaeriaceae</taxon>
        <taxon>Lasiodiplodia</taxon>
    </lineage>
</organism>
<evidence type="ECO:0000313" key="5">
    <source>
        <dbReference type="EMBL" id="KAB2576954.1"/>
    </source>
</evidence>
<gene>
    <name evidence="5" type="ORF">DBV05_g4457</name>
</gene>
<dbReference type="SUPFAM" id="SSF55248">
    <property type="entry name" value="PCD-like"/>
    <property type="match status" value="1"/>
</dbReference>
<comment type="catalytic activity">
    <reaction evidence="1">
        <text>(4aS,6R)-4a-hydroxy-L-erythro-5,6,7,8-tetrahydrobiopterin = (6R)-L-erythro-6,7-dihydrobiopterin + H2O</text>
        <dbReference type="Rhea" id="RHEA:11920"/>
        <dbReference type="ChEBI" id="CHEBI:15377"/>
        <dbReference type="ChEBI" id="CHEBI:15642"/>
        <dbReference type="ChEBI" id="CHEBI:43120"/>
        <dbReference type="EC" id="4.2.1.96"/>
    </reaction>
</comment>
<dbReference type="Pfam" id="PF01329">
    <property type="entry name" value="Pterin_4a"/>
    <property type="match status" value="1"/>
</dbReference>
<reference evidence="5 6" key="1">
    <citation type="journal article" date="2019" name="Sci. Rep.">
        <title>A multi-omics analysis of the grapevine pathogen Lasiodiplodia theobromae reveals that temperature affects the expression of virulence- and pathogenicity-related genes.</title>
        <authorList>
            <person name="Felix C."/>
            <person name="Meneses R."/>
            <person name="Goncalves M.F.M."/>
            <person name="Tilleman L."/>
            <person name="Duarte A.S."/>
            <person name="Jorrin-Novo J.V."/>
            <person name="Van de Peer Y."/>
            <person name="Deforce D."/>
            <person name="Van Nieuwerburgh F."/>
            <person name="Esteves A.C."/>
            <person name="Alves A."/>
        </authorList>
    </citation>
    <scope>NUCLEOTIDE SEQUENCE [LARGE SCALE GENOMIC DNA]</scope>
    <source>
        <strain evidence="5 6">LA-SOL3</strain>
    </source>
</reference>
<proteinExistence type="inferred from homology"/>
<accession>A0A5N5DJ81</accession>
<comment type="caution">
    <text evidence="5">The sequence shown here is derived from an EMBL/GenBank/DDBJ whole genome shotgun (WGS) entry which is preliminary data.</text>
</comment>
<evidence type="ECO:0000256" key="4">
    <source>
        <dbReference type="ARBA" id="ARBA00023239"/>
    </source>
</evidence>
<dbReference type="InterPro" id="IPR001533">
    <property type="entry name" value="Pterin_deHydtase"/>
</dbReference>
<dbReference type="EC" id="4.2.1.96" evidence="3"/>
<protein>
    <recommendedName>
        <fullName evidence="3">4a-hydroxytetrahydrobiopterin dehydratase</fullName>
        <ecNumber evidence="3">4.2.1.96</ecNumber>
    </recommendedName>
</protein>